<gene>
    <name evidence="7" type="ORF">G7Z17_g13384</name>
</gene>
<dbReference type="InterPro" id="IPR036259">
    <property type="entry name" value="MFS_trans_sf"/>
</dbReference>
<keyword evidence="4 6" id="KW-0472">Membrane</keyword>
<proteinExistence type="predicted"/>
<feature type="transmembrane region" description="Helical" evidence="6">
    <location>
        <begin position="95"/>
        <end position="114"/>
    </location>
</feature>
<name>A0A9P5L9D1_9HYPO</name>
<dbReference type="PANTHER" id="PTHR23501">
    <property type="entry name" value="MAJOR FACILITATOR SUPERFAMILY"/>
    <property type="match status" value="1"/>
</dbReference>
<dbReference type="SUPFAM" id="SSF103473">
    <property type="entry name" value="MFS general substrate transporter"/>
    <property type="match status" value="1"/>
</dbReference>
<reference evidence="7" key="1">
    <citation type="submission" date="2020-03" db="EMBL/GenBank/DDBJ databases">
        <title>Draft Genome Sequence of Cylindrodendrum hubeiense.</title>
        <authorList>
            <person name="Buettner E."/>
            <person name="Kellner H."/>
        </authorList>
    </citation>
    <scope>NUCLEOTIDE SEQUENCE</scope>
    <source>
        <strain evidence="7">IHI 201604</strain>
    </source>
</reference>
<sequence length="277" mass="29658">MGFITLGVFEGWYAKKPMFRPSVFRSRSTIMQFINTMIHGMLMWMVLYYMSVFYLGVKSLSPVMTGVWALPATLTVAPLAMVVGIVVSKTGHYRWFLLSGWCLTITALGVMILIDEDMPNGALISITMLLGIAMGILIPAMSVGVQATVERADAGHAIAMIYVLRSAGQCLGVAVGLSVFSSRLRLGLEELGHGKDAAQNTMKAIRHSLRTGGLADVAMLDAVITALGYVWVTGCAMAAVAGILALCTKCPHLPRDEADFPAQAQTTGSPPDGEEAR</sequence>
<evidence type="ECO:0000256" key="5">
    <source>
        <dbReference type="ARBA" id="ARBA00023180"/>
    </source>
</evidence>
<keyword evidence="5" id="KW-0325">Glycoprotein</keyword>
<dbReference type="OrthoDB" id="2351791at2759"/>
<feature type="transmembrane region" description="Helical" evidence="6">
    <location>
        <begin position="67"/>
        <end position="88"/>
    </location>
</feature>
<evidence type="ECO:0000256" key="6">
    <source>
        <dbReference type="SAM" id="Phobius"/>
    </source>
</evidence>
<keyword evidence="3 6" id="KW-1133">Transmembrane helix</keyword>
<accession>A0A9P5L9D1</accession>
<comment type="caution">
    <text evidence="7">The sequence shown here is derived from an EMBL/GenBank/DDBJ whole genome shotgun (WGS) entry which is preliminary data.</text>
</comment>
<dbReference type="Proteomes" id="UP000722485">
    <property type="component" value="Unassembled WGS sequence"/>
</dbReference>
<feature type="transmembrane region" description="Helical" evidence="6">
    <location>
        <begin position="157"/>
        <end position="180"/>
    </location>
</feature>
<dbReference type="GO" id="GO:0022857">
    <property type="term" value="F:transmembrane transporter activity"/>
    <property type="evidence" value="ECO:0007669"/>
    <property type="project" value="InterPro"/>
</dbReference>
<organism evidence="7 8">
    <name type="scientific">Cylindrodendrum hubeiense</name>
    <dbReference type="NCBI Taxonomy" id="595255"/>
    <lineage>
        <taxon>Eukaryota</taxon>
        <taxon>Fungi</taxon>
        <taxon>Dikarya</taxon>
        <taxon>Ascomycota</taxon>
        <taxon>Pezizomycotina</taxon>
        <taxon>Sordariomycetes</taxon>
        <taxon>Hypocreomycetidae</taxon>
        <taxon>Hypocreales</taxon>
        <taxon>Nectriaceae</taxon>
        <taxon>Cylindrodendrum</taxon>
    </lineage>
</organism>
<dbReference type="PANTHER" id="PTHR23501:SF59">
    <property type="entry name" value="MAJOR FACILITATOR SUPERFAMILY (MFS) PROFILE DOMAIN-CONTAINING PROTEIN-RELATED"/>
    <property type="match status" value="1"/>
</dbReference>
<comment type="subcellular location">
    <subcellularLocation>
        <location evidence="1">Membrane</location>
        <topology evidence="1">Multi-pass membrane protein</topology>
    </subcellularLocation>
</comment>
<evidence type="ECO:0000256" key="3">
    <source>
        <dbReference type="ARBA" id="ARBA00022989"/>
    </source>
</evidence>
<protein>
    <submittedName>
        <fullName evidence="7">Uncharacterized protein</fullName>
    </submittedName>
</protein>
<evidence type="ECO:0000313" key="8">
    <source>
        <dbReference type="Proteomes" id="UP000722485"/>
    </source>
</evidence>
<dbReference type="InterPro" id="IPR011701">
    <property type="entry name" value="MFS"/>
</dbReference>
<evidence type="ECO:0000256" key="1">
    <source>
        <dbReference type="ARBA" id="ARBA00004141"/>
    </source>
</evidence>
<keyword evidence="2 6" id="KW-0812">Transmembrane</keyword>
<evidence type="ECO:0000256" key="2">
    <source>
        <dbReference type="ARBA" id="ARBA00022692"/>
    </source>
</evidence>
<evidence type="ECO:0000313" key="7">
    <source>
        <dbReference type="EMBL" id="KAF7534302.1"/>
    </source>
</evidence>
<feature type="transmembrane region" description="Helical" evidence="6">
    <location>
        <begin position="120"/>
        <end position="145"/>
    </location>
</feature>
<dbReference type="Gene3D" id="1.20.1250.20">
    <property type="entry name" value="MFS general substrate transporter like domains"/>
    <property type="match status" value="1"/>
</dbReference>
<feature type="transmembrane region" description="Helical" evidence="6">
    <location>
        <begin position="226"/>
        <end position="247"/>
    </location>
</feature>
<dbReference type="AlphaFoldDB" id="A0A9P5L9D1"/>
<feature type="transmembrane region" description="Helical" evidence="6">
    <location>
        <begin position="33"/>
        <end position="55"/>
    </location>
</feature>
<dbReference type="Pfam" id="PF07690">
    <property type="entry name" value="MFS_1"/>
    <property type="match status" value="1"/>
</dbReference>
<dbReference type="GO" id="GO:0005886">
    <property type="term" value="C:plasma membrane"/>
    <property type="evidence" value="ECO:0007669"/>
    <property type="project" value="TreeGrafter"/>
</dbReference>
<dbReference type="EMBL" id="JAANBB010000775">
    <property type="protein sequence ID" value="KAF7534302.1"/>
    <property type="molecule type" value="Genomic_DNA"/>
</dbReference>
<keyword evidence="8" id="KW-1185">Reference proteome</keyword>
<evidence type="ECO:0000256" key="4">
    <source>
        <dbReference type="ARBA" id="ARBA00023136"/>
    </source>
</evidence>